<sequence length="379" mass="44016">MVDVFRYHRWILRFYGVSFPGDIKNRWLRHLPDLYLIFQLTCSYVWAGLLFWAFYRYTYDNFLRRILGVTAGMTITASSAKYIYCRVRVRVLKEVMDELTSVPNDTLTGRIVVGVIKFFIGSVVMILVSHYAVDPFIGGFHRPIPNWGATDDGPWEEILPEYLFNAYSACVAVPGNVVGDTLFLLLCSQLCRRIRILSNTVGYIGSGTWEPGRSDVIQVGGRVDDDRLIEVCVQEHCRLVKIKEKIEYIYEKILLIQLMFSVFENCITLFAISQADDMFEAVRQLLPQFVALYLEIFMYCWAGEMVKNNFDRLHGTAYGCKWNTCSEKTKTSLLIMQTFTTRPVQITAWIFCLDFEFFQAIMSQTMSYFTVMYELFNTK</sequence>
<feature type="transmembrane region" description="Helical" evidence="10">
    <location>
        <begin position="164"/>
        <end position="187"/>
    </location>
</feature>
<proteinExistence type="evidence at transcript level"/>
<dbReference type="InterPro" id="IPR004117">
    <property type="entry name" value="7tm6_olfct_rcpt"/>
</dbReference>
<dbReference type="PANTHER" id="PTHR21137">
    <property type="entry name" value="ODORANT RECEPTOR"/>
    <property type="match status" value="1"/>
</dbReference>
<feature type="transmembrane region" description="Helical" evidence="10">
    <location>
        <begin position="34"/>
        <end position="54"/>
    </location>
</feature>
<evidence type="ECO:0000256" key="6">
    <source>
        <dbReference type="ARBA" id="ARBA00022989"/>
    </source>
</evidence>
<keyword evidence="9 10" id="KW-0807">Transducer</keyword>
<reference evidence="11" key="1">
    <citation type="submission" date="2017-10" db="EMBL/GenBank/DDBJ databases">
        <authorList>
            <person name="Banno H."/>
            <person name="Chua N.-H."/>
        </authorList>
    </citation>
    <scope>NUCLEOTIDE SEQUENCE</scope>
</reference>
<feature type="transmembrane region" description="Helical" evidence="10">
    <location>
        <begin position="66"/>
        <end position="84"/>
    </location>
</feature>
<evidence type="ECO:0000256" key="10">
    <source>
        <dbReference type="RuleBase" id="RU351113"/>
    </source>
</evidence>
<organism evidence="11">
    <name type="scientific">Yemma signatus</name>
    <dbReference type="NCBI Taxonomy" id="300820"/>
    <lineage>
        <taxon>Eukaryota</taxon>
        <taxon>Metazoa</taxon>
        <taxon>Ecdysozoa</taxon>
        <taxon>Arthropoda</taxon>
        <taxon>Hexapoda</taxon>
        <taxon>Insecta</taxon>
        <taxon>Pterygota</taxon>
        <taxon>Neoptera</taxon>
        <taxon>Paraneoptera</taxon>
        <taxon>Hemiptera</taxon>
        <taxon>Heteroptera</taxon>
        <taxon>Panheteroptera</taxon>
        <taxon>Pentatomomorpha</taxon>
        <taxon>Lygaeoidea</taxon>
        <taxon>Berytidae</taxon>
        <taxon>Yemma</taxon>
    </lineage>
</organism>
<name>A0A385H5C5_9HEMI</name>
<dbReference type="GO" id="GO:0005886">
    <property type="term" value="C:plasma membrane"/>
    <property type="evidence" value="ECO:0007669"/>
    <property type="project" value="UniProtKB-SubCell"/>
</dbReference>
<evidence type="ECO:0000256" key="1">
    <source>
        <dbReference type="ARBA" id="ARBA00004651"/>
    </source>
</evidence>
<accession>A0A385H5C5</accession>
<comment type="similarity">
    <text evidence="10">Belongs to the insect chemoreceptor superfamily. Heteromeric odorant receptor channel (TC 1.A.69) family.</text>
</comment>
<dbReference type="GO" id="GO:0004984">
    <property type="term" value="F:olfactory receptor activity"/>
    <property type="evidence" value="ECO:0007669"/>
    <property type="project" value="InterPro"/>
</dbReference>
<keyword evidence="5 10" id="KW-0552">Olfaction</keyword>
<keyword evidence="8 10" id="KW-0675">Receptor</keyword>
<feature type="transmembrane region" description="Helical" evidence="10">
    <location>
        <begin position="111"/>
        <end position="133"/>
    </location>
</feature>
<dbReference type="GO" id="GO:0005549">
    <property type="term" value="F:odorant binding"/>
    <property type="evidence" value="ECO:0007669"/>
    <property type="project" value="InterPro"/>
</dbReference>
<evidence type="ECO:0000256" key="4">
    <source>
        <dbReference type="ARBA" id="ARBA00022692"/>
    </source>
</evidence>
<keyword evidence="6 10" id="KW-1133">Transmembrane helix</keyword>
<keyword evidence="7 10" id="KW-0472">Membrane</keyword>
<feature type="transmembrane region" description="Helical" evidence="10">
    <location>
        <begin position="253"/>
        <end position="273"/>
    </location>
</feature>
<evidence type="ECO:0000256" key="8">
    <source>
        <dbReference type="ARBA" id="ARBA00023170"/>
    </source>
</evidence>
<evidence type="ECO:0000256" key="3">
    <source>
        <dbReference type="ARBA" id="ARBA00022606"/>
    </source>
</evidence>
<dbReference type="Pfam" id="PF02949">
    <property type="entry name" value="7tm_6"/>
    <property type="match status" value="1"/>
</dbReference>
<evidence type="ECO:0000256" key="9">
    <source>
        <dbReference type="ARBA" id="ARBA00023224"/>
    </source>
</evidence>
<comment type="caution">
    <text evidence="10">Lacks conserved residue(s) required for the propagation of feature annotation.</text>
</comment>
<keyword evidence="2" id="KW-1003">Cell membrane</keyword>
<keyword evidence="4 10" id="KW-0812">Transmembrane</keyword>
<dbReference type="PANTHER" id="PTHR21137:SF35">
    <property type="entry name" value="ODORANT RECEPTOR 19A-RELATED"/>
    <property type="match status" value="1"/>
</dbReference>
<dbReference type="GO" id="GO:0007165">
    <property type="term" value="P:signal transduction"/>
    <property type="evidence" value="ECO:0007669"/>
    <property type="project" value="UniProtKB-KW"/>
</dbReference>
<evidence type="ECO:0000256" key="2">
    <source>
        <dbReference type="ARBA" id="ARBA00022475"/>
    </source>
</evidence>
<evidence type="ECO:0000256" key="5">
    <source>
        <dbReference type="ARBA" id="ARBA00022725"/>
    </source>
</evidence>
<keyword evidence="3 10" id="KW-0716">Sensory transduction</keyword>
<protein>
    <recommendedName>
        <fullName evidence="10">Odorant receptor</fullName>
    </recommendedName>
</protein>
<evidence type="ECO:0000256" key="7">
    <source>
        <dbReference type="ARBA" id="ARBA00023136"/>
    </source>
</evidence>
<comment type="subcellular location">
    <subcellularLocation>
        <location evidence="1 10">Cell membrane</location>
        <topology evidence="1 10">Multi-pass membrane protein</topology>
    </subcellularLocation>
</comment>
<dbReference type="AlphaFoldDB" id="A0A385H5C5"/>
<evidence type="ECO:0000313" key="11">
    <source>
        <dbReference type="EMBL" id="AXX83026.1"/>
    </source>
</evidence>
<feature type="transmembrane region" description="Helical" evidence="10">
    <location>
        <begin position="285"/>
        <end position="302"/>
    </location>
</feature>
<dbReference type="EMBL" id="MG204660">
    <property type="protein sequence ID" value="AXX83026.1"/>
    <property type="molecule type" value="mRNA"/>
</dbReference>
<gene>
    <name evidence="11" type="primary">OR25</name>
</gene>